<proteinExistence type="predicted"/>
<dbReference type="Proteomes" id="UP000239649">
    <property type="component" value="Unassembled WGS sequence"/>
</dbReference>
<evidence type="ECO:0000313" key="4">
    <source>
        <dbReference type="Proteomes" id="UP000239649"/>
    </source>
</evidence>
<feature type="region of interest" description="Disordered" evidence="1">
    <location>
        <begin position="123"/>
        <end position="147"/>
    </location>
</feature>
<dbReference type="PANTHER" id="PTHR35733">
    <property type="entry name" value="OS02G0307800 PROTEIN"/>
    <property type="match status" value="1"/>
</dbReference>
<organism evidence="3 4">
    <name type="scientific">Micractinium conductrix</name>
    <dbReference type="NCBI Taxonomy" id="554055"/>
    <lineage>
        <taxon>Eukaryota</taxon>
        <taxon>Viridiplantae</taxon>
        <taxon>Chlorophyta</taxon>
        <taxon>core chlorophytes</taxon>
        <taxon>Trebouxiophyceae</taxon>
        <taxon>Chlorellales</taxon>
        <taxon>Chlorellaceae</taxon>
        <taxon>Chlorella clade</taxon>
        <taxon>Micractinium</taxon>
    </lineage>
</organism>
<evidence type="ECO:0000256" key="2">
    <source>
        <dbReference type="SAM" id="Phobius"/>
    </source>
</evidence>
<accession>A0A2P6VHF0</accession>
<keyword evidence="2" id="KW-0472">Membrane</keyword>
<keyword evidence="4" id="KW-1185">Reference proteome</keyword>
<keyword evidence="2" id="KW-0812">Transmembrane</keyword>
<feature type="transmembrane region" description="Helical" evidence="2">
    <location>
        <begin position="80"/>
        <end position="100"/>
    </location>
</feature>
<name>A0A2P6VHF0_9CHLO</name>
<dbReference type="OrthoDB" id="5296at2759"/>
<sequence length="293" mass="31345">MATLQTCARPLAAAAAPAAAARTRRLFSASTLPLCAPLASARLARAKAAAPRPRRARLGVTAAATVDRPAHTYLQAPDDVVIAGGVAYIGLVIVYFVRLFRRRAQKATSERIASVADAAAFGGKEVGGGDEDSDSEDEEEQRAKAATAEKEVTPLQCAIGATQAGLIAWFLFQACTAVDAYFDRQTLPDAYTQYTAHNIAVLVQTVGRGLVYLITFIFGANALGLAGLTIQLLLFPESAQEGGPRKRRADPLPKLNVTDNIYDLRRAFAEAERMGKQQAEKEIKRASRDDNGK</sequence>
<reference evidence="3 4" key="1">
    <citation type="journal article" date="2018" name="Plant J.">
        <title>Genome sequences of Chlorella sorokiniana UTEX 1602 and Micractinium conductrix SAG 241.80: implications to maltose excretion by a green alga.</title>
        <authorList>
            <person name="Arriola M.B."/>
            <person name="Velmurugan N."/>
            <person name="Zhang Y."/>
            <person name="Plunkett M.H."/>
            <person name="Hondzo H."/>
            <person name="Barney B.M."/>
        </authorList>
    </citation>
    <scope>NUCLEOTIDE SEQUENCE [LARGE SCALE GENOMIC DNA]</scope>
    <source>
        <strain evidence="3 4">SAG 241.80</strain>
    </source>
</reference>
<dbReference type="Pfam" id="PF11282">
    <property type="entry name" value="DUF3082"/>
    <property type="match status" value="1"/>
</dbReference>
<comment type="caution">
    <text evidence="3">The sequence shown here is derived from an EMBL/GenBank/DDBJ whole genome shotgun (WGS) entry which is preliminary data.</text>
</comment>
<evidence type="ECO:0000313" key="3">
    <source>
        <dbReference type="EMBL" id="PSC73526.1"/>
    </source>
</evidence>
<dbReference type="EMBL" id="LHPF02000007">
    <property type="protein sequence ID" value="PSC73526.1"/>
    <property type="molecule type" value="Genomic_DNA"/>
</dbReference>
<keyword evidence="2" id="KW-1133">Transmembrane helix</keyword>
<feature type="compositionally biased region" description="Acidic residues" evidence="1">
    <location>
        <begin position="128"/>
        <end position="140"/>
    </location>
</feature>
<dbReference type="GO" id="GO:0009535">
    <property type="term" value="C:chloroplast thylakoid membrane"/>
    <property type="evidence" value="ECO:0007669"/>
    <property type="project" value="TreeGrafter"/>
</dbReference>
<feature type="transmembrane region" description="Helical" evidence="2">
    <location>
        <begin position="210"/>
        <end position="235"/>
    </location>
</feature>
<dbReference type="PANTHER" id="PTHR35733:SF1">
    <property type="entry name" value="OS02G0307800 PROTEIN"/>
    <property type="match status" value="1"/>
</dbReference>
<gene>
    <name evidence="3" type="ORF">C2E20_3519</name>
</gene>
<feature type="region of interest" description="Disordered" evidence="1">
    <location>
        <begin position="273"/>
        <end position="293"/>
    </location>
</feature>
<evidence type="ECO:0000256" key="1">
    <source>
        <dbReference type="SAM" id="MobiDB-lite"/>
    </source>
</evidence>
<dbReference type="AlphaFoldDB" id="A0A2P6VHF0"/>
<dbReference type="InterPro" id="IPR021434">
    <property type="entry name" value="DUF3082"/>
</dbReference>
<protein>
    <submittedName>
        <fullName evidence="3">Uncharacterized protein</fullName>
    </submittedName>
</protein>
<dbReference type="STRING" id="554055.A0A2P6VHF0"/>